<name>A0A917HQU6_9BACI</name>
<reference evidence="1" key="2">
    <citation type="submission" date="2020-09" db="EMBL/GenBank/DDBJ databases">
        <authorList>
            <person name="Sun Q."/>
            <person name="Zhou Y."/>
        </authorList>
    </citation>
    <scope>NUCLEOTIDE SEQUENCE</scope>
    <source>
        <strain evidence="1">CGMCC 1.12754</strain>
    </source>
</reference>
<dbReference type="InterPro" id="IPR025555">
    <property type="entry name" value="YppG"/>
</dbReference>
<evidence type="ECO:0000313" key="2">
    <source>
        <dbReference type="Proteomes" id="UP000622860"/>
    </source>
</evidence>
<protein>
    <recommendedName>
        <fullName evidence="3">Spore coat protein</fullName>
    </recommendedName>
</protein>
<dbReference type="RefSeq" id="WP_188456853.1">
    <property type="nucleotide sequence ID" value="NZ_BMFR01000027.1"/>
</dbReference>
<evidence type="ECO:0000313" key="1">
    <source>
        <dbReference type="EMBL" id="GGG87692.1"/>
    </source>
</evidence>
<reference evidence="1" key="1">
    <citation type="journal article" date="2014" name="Int. J. Syst. Evol. Microbiol.">
        <title>Complete genome sequence of Corynebacterium casei LMG S-19264T (=DSM 44701T), isolated from a smear-ripened cheese.</title>
        <authorList>
            <consortium name="US DOE Joint Genome Institute (JGI-PGF)"/>
            <person name="Walter F."/>
            <person name="Albersmeier A."/>
            <person name="Kalinowski J."/>
            <person name="Ruckert C."/>
        </authorList>
    </citation>
    <scope>NUCLEOTIDE SEQUENCE</scope>
    <source>
        <strain evidence="1">CGMCC 1.12754</strain>
    </source>
</reference>
<dbReference type="Pfam" id="PF14179">
    <property type="entry name" value="YppG"/>
    <property type="match status" value="1"/>
</dbReference>
<gene>
    <name evidence="1" type="ORF">GCM10011398_36970</name>
</gene>
<accession>A0A917HQU6</accession>
<evidence type="ECO:0008006" key="3">
    <source>
        <dbReference type="Google" id="ProtNLM"/>
    </source>
</evidence>
<sequence length="121" mass="14308">MFNRPYNFNEPFPYNTYYGNSYMHPEQWNYLQYQPQNPPPYYKTPFEQFAKPKQPSDWYTYMQPNATPYPPPKSSGLVSYFQDKNGQMDLDKMFSTVGKLANTVQQVSPVVKQFGSIMKNM</sequence>
<dbReference type="AlphaFoldDB" id="A0A917HQU6"/>
<proteinExistence type="predicted"/>
<dbReference type="EMBL" id="BMFR01000027">
    <property type="protein sequence ID" value="GGG87692.1"/>
    <property type="molecule type" value="Genomic_DNA"/>
</dbReference>
<comment type="caution">
    <text evidence="1">The sequence shown here is derived from an EMBL/GenBank/DDBJ whole genome shotgun (WGS) entry which is preliminary data.</text>
</comment>
<dbReference type="Proteomes" id="UP000622860">
    <property type="component" value="Unassembled WGS sequence"/>
</dbReference>
<organism evidence="1 2">
    <name type="scientific">Virgibacillus oceani</name>
    <dbReference type="NCBI Taxonomy" id="1479511"/>
    <lineage>
        <taxon>Bacteria</taxon>
        <taxon>Bacillati</taxon>
        <taxon>Bacillota</taxon>
        <taxon>Bacilli</taxon>
        <taxon>Bacillales</taxon>
        <taxon>Bacillaceae</taxon>
        <taxon>Virgibacillus</taxon>
    </lineage>
</organism>
<keyword evidence="2" id="KW-1185">Reference proteome</keyword>